<evidence type="ECO:0000256" key="2">
    <source>
        <dbReference type="ARBA" id="ARBA00022448"/>
    </source>
</evidence>
<evidence type="ECO:0000256" key="9">
    <source>
        <dbReference type="ARBA" id="ARBA00023201"/>
    </source>
</evidence>
<accession>A0A7Y9DST4</accession>
<comment type="caution">
    <text evidence="12">The sequence shown here is derived from an EMBL/GenBank/DDBJ whole genome shotgun (WGS) entry which is preliminary data.</text>
</comment>
<keyword evidence="13" id="KW-1185">Reference proteome</keyword>
<keyword evidence="4 10" id="KW-0812">Transmembrane</keyword>
<evidence type="ECO:0000313" key="13">
    <source>
        <dbReference type="Proteomes" id="UP000535890"/>
    </source>
</evidence>
<dbReference type="InterPro" id="IPR004705">
    <property type="entry name" value="Cation/H_exchanger_CPA1_bac"/>
</dbReference>
<comment type="similarity">
    <text evidence="10">Belongs to the monovalent cation:proton antiporter 1 (CPA1) transporter (TC 2.A.36) family.</text>
</comment>
<feature type="transmembrane region" description="Helical" evidence="10">
    <location>
        <begin position="28"/>
        <end position="45"/>
    </location>
</feature>
<keyword evidence="6 10" id="KW-0915">Sodium</keyword>
<feature type="transmembrane region" description="Helical" evidence="10">
    <location>
        <begin position="154"/>
        <end position="171"/>
    </location>
</feature>
<evidence type="ECO:0000256" key="4">
    <source>
        <dbReference type="ARBA" id="ARBA00022692"/>
    </source>
</evidence>
<dbReference type="Gene3D" id="6.10.140.1330">
    <property type="match status" value="1"/>
</dbReference>
<dbReference type="RefSeq" id="WP_179792757.1">
    <property type="nucleotide sequence ID" value="NZ_BAABHP010000003.1"/>
</dbReference>
<evidence type="ECO:0000313" key="12">
    <source>
        <dbReference type="EMBL" id="NYD34843.1"/>
    </source>
</evidence>
<gene>
    <name evidence="12" type="ORF">BJ983_000945</name>
</gene>
<dbReference type="Pfam" id="PF00999">
    <property type="entry name" value="Na_H_Exchanger"/>
    <property type="match status" value="1"/>
</dbReference>
<protein>
    <submittedName>
        <fullName evidence="12">CPA1 family monovalent cation:H+ antiporter</fullName>
    </submittedName>
</protein>
<dbReference type="InterPro" id="IPR018422">
    <property type="entry name" value="Cation/H_exchanger_CPA1"/>
</dbReference>
<evidence type="ECO:0000256" key="10">
    <source>
        <dbReference type="RuleBase" id="RU366002"/>
    </source>
</evidence>
<evidence type="ECO:0000256" key="3">
    <source>
        <dbReference type="ARBA" id="ARBA00022475"/>
    </source>
</evidence>
<comment type="caution">
    <text evidence="10">Lacks conserved residue(s) required for the propagation of feature annotation.</text>
</comment>
<keyword evidence="8 10" id="KW-0472">Membrane</keyword>
<dbReference type="PANTHER" id="PTHR10110">
    <property type="entry name" value="SODIUM/HYDROGEN EXCHANGER"/>
    <property type="match status" value="1"/>
</dbReference>
<keyword evidence="2 10" id="KW-0813">Transport</keyword>
<keyword evidence="5 10" id="KW-1133">Transmembrane helix</keyword>
<evidence type="ECO:0000259" key="11">
    <source>
        <dbReference type="Pfam" id="PF00999"/>
    </source>
</evidence>
<keyword evidence="3 10" id="KW-1003">Cell membrane</keyword>
<dbReference type="GO" id="GO:0015386">
    <property type="term" value="F:potassium:proton antiporter activity"/>
    <property type="evidence" value="ECO:0007669"/>
    <property type="project" value="TreeGrafter"/>
</dbReference>
<dbReference type="GO" id="GO:0005886">
    <property type="term" value="C:plasma membrane"/>
    <property type="evidence" value="ECO:0007669"/>
    <property type="project" value="UniProtKB-SubCell"/>
</dbReference>
<evidence type="ECO:0000256" key="6">
    <source>
        <dbReference type="ARBA" id="ARBA00023053"/>
    </source>
</evidence>
<comment type="function">
    <text evidence="10">Na(+)/H(+) antiporter that extrudes sodium in exchange for external protons.</text>
</comment>
<evidence type="ECO:0000256" key="8">
    <source>
        <dbReference type="ARBA" id="ARBA00023136"/>
    </source>
</evidence>
<evidence type="ECO:0000256" key="1">
    <source>
        <dbReference type="ARBA" id="ARBA00004651"/>
    </source>
</evidence>
<feature type="transmembrane region" description="Helical" evidence="10">
    <location>
        <begin position="220"/>
        <end position="244"/>
    </location>
</feature>
<feature type="transmembrane region" description="Helical" evidence="10">
    <location>
        <begin position="379"/>
        <end position="402"/>
    </location>
</feature>
<feature type="transmembrane region" description="Helical" evidence="10">
    <location>
        <begin position="302"/>
        <end position="324"/>
    </location>
</feature>
<organism evidence="12 13">
    <name type="scientific">Actinomycetospora corticicola</name>
    <dbReference type="NCBI Taxonomy" id="663602"/>
    <lineage>
        <taxon>Bacteria</taxon>
        <taxon>Bacillati</taxon>
        <taxon>Actinomycetota</taxon>
        <taxon>Actinomycetes</taxon>
        <taxon>Pseudonocardiales</taxon>
        <taxon>Pseudonocardiaceae</taxon>
        <taxon>Actinomycetospora</taxon>
    </lineage>
</organism>
<feature type="transmembrane region" description="Helical" evidence="10">
    <location>
        <begin position="83"/>
        <end position="116"/>
    </location>
</feature>
<dbReference type="GO" id="GO:0015385">
    <property type="term" value="F:sodium:proton antiporter activity"/>
    <property type="evidence" value="ECO:0007669"/>
    <property type="project" value="InterPro"/>
</dbReference>
<sequence>MTVLLVVVGAMSAAVLLAGAGDRLRLPWPVLLLLLGAAAAFVPGIEAPDIDPELILPLFLPPLLFATAQRTSWALFRQRWRAIAFLAVGLVVATVAAVAGTLVALTAVPVAAALALGAAVAPPDPVAVEAVAGPLRVPRRLVATLQSEGLFNDATSLVVFTTAIAAATAGGELGSGTIVLRFVYGAVVAVALGFAAAWLVRRLLDRLTDVVAGNGLTLVLPFAVYLAADALGASGVIAVVVTALQVRQHADADASEARLTATSFWNVVELLVTGVAFALIGLELRAVVEQADRSLGEILAHAAVVCVVVVGVRAAWMTVTWLAYARQAARRGEERAPATAAEAAVLTWAGMRGLATLALALAIPLTLDDGSPFPDRAELVIIACAVLVVTLVGPGLTLPWLVRWLGLREDDGVAAAAERDLALRARRAALDELRTVDREALGVDDEQGEQVLDAVRTRFGRIGRTLAGDDVPRAGATDDDADEDYRERLARLQRRRDQWQRVQTVALAAARREVVAARAEPGVDPEVADRVLRRLDVRTLGAGGL</sequence>
<dbReference type="Proteomes" id="UP000535890">
    <property type="component" value="Unassembled WGS sequence"/>
</dbReference>
<keyword evidence="7 10" id="KW-0406">Ion transport</keyword>
<dbReference type="GO" id="GO:0098719">
    <property type="term" value="P:sodium ion import across plasma membrane"/>
    <property type="evidence" value="ECO:0007669"/>
    <property type="project" value="TreeGrafter"/>
</dbReference>
<dbReference type="NCBIfam" id="TIGR00831">
    <property type="entry name" value="a_cpa1"/>
    <property type="match status" value="1"/>
</dbReference>
<feature type="transmembrane region" description="Helical" evidence="10">
    <location>
        <begin position="345"/>
        <end position="367"/>
    </location>
</feature>
<feature type="domain" description="Cation/H+ exchanger transmembrane" evidence="11">
    <location>
        <begin position="15"/>
        <end position="404"/>
    </location>
</feature>
<comment type="subcellular location">
    <subcellularLocation>
        <location evidence="1 10">Cell membrane</location>
        <topology evidence="1 10">Multi-pass membrane protein</topology>
    </subcellularLocation>
</comment>
<dbReference type="GO" id="GO:0051453">
    <property type="term" value="P:regulation of intracellular pH"/>
    <property type="evidence" value="ECO:0007669"/>
    <property type="project" value="TreeGrafter"/>
</dbReference>
<dbReference type="AlphaFoldDB" id="A0A7Y9DST4"/>
<dbReference type="EMBL" id="JACCBN010000001">
    <property type="protein sequence ID" value="NYD34843.1"/>
    <property type="molecule type" value="Genomic_DNA"/>
</dbReference>
<dbReference type="PANTHER" id="PTHR10110:SF86">
    <property type="entry name" value="SODIUM_HYDROGEN EXCHANGER 7"/>
    <property type="match status" value="1"/>
</dbReference>
<dbReference type="InterPro" id="IPR006153">
    <property type="entry name" value="Cation/H_exchanger_TM"/>
</dbReference>
<name>A0A7Y9DST4_9PSEU</name>
<evidence type="ECO:0000256" key="5">
    <source>
        <dbReference type="ARBA" id="ARBA00022989"/>
    </source>
</evidence>
<proteinExistence type="inferred from homology"/>
<keyword evidence="10" id="KW-0050">Antiport</keyword>
<feature type="transmembrane region" description="Helical" evidence="10">
    <location>
        <begin position="178"/>
        <end position="200"/>
    </location>
</feature>
<evidence type="ECO:0000256" key="7">
    <source>
        <dbReference type="ARBA" id="ARBA00023065"/>
    </source>
</evidence>
<feature type="transmembrane region" description="Helical" evidence="10">
    <location>
        <begin position="264"/>
        <end position="282"/>
    </location>
</feature>
<reference evidence="12 13" key="1">
    <citation type="submission" date="2020-07" db="EMBL/GenBank/DDBJ databases">
        <title>Sequencing the genomes of 1000 actinobacteria strains.</title>
        <authorList>
            <person name="Klenk H.-P."/>
        </authorList>
    </citation>
    <scope>NUCLEOTIDE SEQUENCE [LARGE SCALE GENOMIC DNA]</scope>
    <source>
        <strain evidence="12 13">DSM 45772</strain>
    </source>
</reference>
<keyword evidence="9 10" id="KW-0739">Sodium transport</keyword>